<accession>X0T4P5</accession>
<evidence type="ECO:0008006" key="2">
    <source>
        <dbReference type="Google" id="ProtNLM"/>
    </source>
</evidence>
<reference evidence="1" key="1">
    <citation type="journal article" date="2014" name="Front. Microbiol.">
        <title>High frequency of phylogenetically diverse reductive dehalogenase-homologous genes in deep subseafloor sedimentary metagenomes.</title>
        <authorList>
            <person name="Kawai M."/>
            <person name="Futagami T."/>
            <person name="Toyoda A."/>
            <person name="Takaki Y."/>
            <person name="Nishi S."/>
            <person name="Hori S."/>
            <person name="Arai W."/>
            <person name="Tsubouchi T."/>
            <person name="Morono Y."/>
            <person name="Uchiyama I."/>
            <person name="Ito T."/>
            <person name="Fujiyama A."/>
            <person name="Inagaki F."/>
            <person name="Takami H."/>
        </authorList>
    </citation>
    <scope>NUCLEOTIDE SEQUENCE</scope>
    <source>
        <strain evidence="1">Expedition CK06-06</strain>
    </source>
</reference>
<dbReference type="EMBL" id="BARS01005286">
    <property type="protein sequence ID" value="GAF71020.1"/>
    <property type="molecule type" value="Genomic_DNA"/>
</dbReference>
<feature type="non-terminal residue" evidence="1">
    <location>
        <position position="1"/>
    </location>
</feature>
<evidence type="ECO:0000313" key="1">
    <source>
        <dbReference type="EMBL" id="GAF71020.1"/>
    </source>
</evidence>
<gene>
    <name evidence="1" type="ORF">S01H1_10351</name>
</gene>
<sequence>CLLSPDGRRVTFFTSLRQRKLKKTVVTIWQVNADGTGLKSQILDFPINYTDLKLIAWPEGKDYLFMLLEEKSPTFKTLSNKLIRIDLGQKNYKVQVDNVKLSYYFSYPFFVSPRQDFMVLVYREKPENKDILAVLNLKTLEKKEVHKADALGLYTVKWNTNGDKILFSRFKETWIYSIPEDRARRISRRNYSYEIGFDWLLDGERIVLYTPAFEGDYFLKVLKEDFSEEKSIKIPFPIQKPVYIWGLKNKVLVRFHRGPLWRVDLETEKWKKIY</sequence>
<proteinExistence type="predicted"/>
<name>X0T4P5_9ZZZZ</name>
<protein>
    <recommendedName>
        <fullName evidence="2">Dipeptidylpeptidase IV N-terminal domain-containing protein</fullName>
    </recommendedName>
</protein>
<organism evidence="1">
    <name type="scientific">marine sediment metagenome</name>
    <dbReference type="NCBI Taxonomy" id="412755"/>
    <lineage>
        <taxon>unclassified sequences</taxon>
        <taxon>metagenomes</taxon>
        <taxon>ecological metagenomes</taxon>
    </lineage>
</organism>
<dbReference type="SUPFAM" id="SSF82171">
    <property type="entry name" value="DPP6 N-terminal domain-like"/>
    <property type="match status" value="1"/>
</dbReference>
<dbReference type="AlphaFoldDB" id="X0T4P5"/>
<comment type="caution">
    <text evidence="1">The sequence shown here is derived from an EMBL/GenBank/DDBJ whole genome shotgun (WGS) entry which is preliminary data.</text>
</comment>